<dbReference type="AlphaFoldDB" id="G2R0C8"/>
<keyword evidence="2" id="KW-1133">Transmembrane helix</keyword>
<evidence type="ECO:0000256" key="1">
    <source>
        <dbReference type="SAM" id="MobiDB-lite"/>
    </source>
</evidence>
<keyword evidence="4" id="KW-1185">Reference proteome</keyword>
<feature type="region of interest" description="Disordered" evidence="1">
    <location>
        <begin position="372"/>
        <end position="398"/>
    </location>
</feature>
<feature type="region of interest" description="Disordered" evidence="1">
    <location>
        <begin position="438"/>
        <end position="469"/>
    </location>
</feature>
<feature type="region of interest" description="Disordered" evidence="1">
    <location>
        <begin position="98"/>
        <end position="145"/>
    </location>
</feature>
<dbReference type="HOGENOM" id="CLU_619817_0_0_1"/>
<proteinExistence type="predicted"/>
<gene>
    <name evidence="3" type="ORF">THITE_2095046</name>
</gene>
<keyword evidence="2" id="KW-0472">Membrane</keyword>
<dbReference type="eggNOG" id="ENOG502RAYN">
    <property type="taxonomic scope" value="Eukaryota"/>
</dbReference>
<protein>
    <submittedName>
        <fullName evidence="3">Uncharacterized protein</fullName>
    </submittedName>
</protein>
<dbReference type="EMBL" id="CP003010">
    <property type="protein sequence ID" value="AEO65593.1"/>
    <property type="molecule type" value="Genomic_DNA"/>
</dbReference>
<dbReference type="OrthoDB" id="5238281at2759"/>
<reference evidence="3 4" key="1">
    <citation type="journal article" date="2011" name="Nat. Biotechnol.">
        <title>Comparative genomic analysis of the thermophilic biomass-degrading fungi Myceliophthora thermophila and Thielavia terrestris.</title>
        <authorList>
            <person name="Berka R.M."/>
            <person name="Grigoriev I.V."/>
            <person name="Otillar R."/>
            <person name="Salamov A."/>
            <person name="Grimwood J."/>
            <person name="Reid I."/>
            <person name="Ishmael N."/>
            <person name="John T."/>
            <person name="Darmond C."/>
            <person name="Moisan M.-C."/>
            <person name="Henrissat B."/>
            <person name="Coutinho P.M."/>
            <person name="Lombard V."/>
            <person name="Natvig D.O."/>
            <person name="Lindquist E."/>
            <person name="Schmutz J."/>
            <person name="Lucas S."/>
            <person name="Harris P."/>
            <person name="Powlowski J."/>
            <person name="Bellemare A."/>
            <person name="Taylor D."/>
            <person name="Butler G."/>
            <person name="de Vries R.P."/>
            <person name="Allijn I.E."/>
            <person name="van den Brink J."/>
            <person name="Ushinsky S."/>
            <person name="Storms R."/>
            <person name="Powell A.J."/>
            <person name="Paulsen I.T."/>
            <person name="Elbourne L.D.H."/>
            <person name="Baker S.E."/>
            <person name="Magnuson J."/>
            <person name="LaBoissiere S."/>
            <person name="Clutterbuck A.J."/>
            <person name="Martinez D."/>
            <person name="Wogulis M."/>
            <person name="de Leon A.L."/>
            <person name="Rey M.W."/>
            <person name="Tsang A."/>
        </authorList>
    </citation>
    <scope>NUCLEOTIDE SEQUENCE [LARGE SCALE GENOMIC DNA]</scope>
    <source>
        <strain evidence="4">ATCC 38088 / NRRL 8126</strain>
    </source>
</reference>
<keyword evidence="2" id="KW-0812">Transmembrane</keyword>
<evidence type="ECO:0000313" key="3">
    <source>
        <dbReference type="EMBL" id="AEO65593.1"/>
    </source>
</evidence>
<feature type="compositionally biased region" description="Low complexity" evidence="1">
    <location>
        <begin position="98"/>
        <end position="110"/>
    </location>
</feature>
<feature type="region of interest" description="Disordered" evidence="1">
    <location>
        <begin position="224"/>
        <end position="257"/>
    </location>
</feature>
<evidence type="ECO:0000313" key="4">
    <source>
        <dbReference type="Proteomes" id="UP000008181"/>
    </source>
</evidence>
<dbReference type="GeneID" id="11517272"/>
<sequence length="489" mass="50652">MRVTGPTVRRRNHAWLQMRSFERRGTRHSRRQAQDDDEPYDADSSGDESDPEPPIMARTVRPPLASATVRVRSGRGIAILPATRVATVSTGITVAAGSADADSDTANSESDGIESDSEDSAEESTSTSAKTTSSSTTVRSSAPTVTSAASASSIATLTPPAASVGHPNAAAPSAVTSTGLRLSSQAPAISTPRAIVSTKSPLPSSSASKVSSLEDLVTSLTKAAPTGSKSALPLAPVVSTTAPLPSMRPEREMDEPETSSINVAPAARNKLGPGAVAGIVIGVLAFAALLAGAALLWRKRRRDRGLPFLPEKRFRLGDGDSDADASHPASIGGPVFGKAGGGHPPVKTNTQIMDDLMRAAYLADSGMNDMESASAAAPMATAARPPPRAQQQQHQQTSELFLDEKAYTALAGSLPTPGSPKKPVLRWLSGVKTPVLPHGPKMPPLPPPVSGLPPGGAGRGRVPDPPRPAYFGRETMTTETTNTSVRWFG</sequence>
<feature type="compositionally biased region" description="Acidic residues" evidence="1">
    <location>
        <begin position="35"/>
        <end position="51"/>
    </location>
</feature>
<organism evidence="3 4">
    <name type="scientific">Thermothielavioides terrestris (strain ATCC 38088 / NRRL 8126)</name>
    <name type="common">Thielavia terrestris</name>
    <dbReference type="NCBI Taxonomy" id="578455"/>
    <lineage>
        <taxon>Eukaryota</taxon>
        <taxon>Fungi</taxon>
        <taxon>Dikarya</taxon>
        <taxon>Ascomycota</taxon>
        <taxon>Pezizomycotina</taxon>
        <taxon>Sordariomycetes</taxon>
        <taxon>Sordariomycetidae</taxon>
        <taxon>Sordariales</taxon>
        <taxon>Chaetomiaceae</taxon>
        <taxon>Thermothielavioides</taxon>
        <taxon>Thermothielavioides terrestris</taxon>
    </lineage>
</organism>
<evidence type="ECO:0000256" key="2">
    <source>
        <dbReference type="SAM" id="Phobius"/>
    </source>
</evidence>
<feature type="compositionally biased region" description="Acidic residues" evidence="1">
    <location>
        <begin position="111"/>
        <end position="122"/>
    </location>
</feature>
<dbReference type="RefSeq" id="XP_003651929.1">
    <property type="nucleotide sequence ID" value="XM_003651881.1"/>
</dbReference>
<feature type="compositionally biased region" description="Low complexity" evidence="1">
    <location>
        <begin position="372"/>
        <end position="397"/>
    </location>
</feature>
<name>G2R0C8_THETT</name>
<feature type="transmembrane region" description="Helical" evidence="2">
    <location>
        <begin position="275"/>
        <end position="297"/>
    </location>
</feature>
<feature type="compositionally biased region" description="Low complexity" evidence="1">
    <location>
        <begin position="123"/>
        <end position="145"/>
    </location>
</feature>
<dbReference type="Proteomes" id="UP000008181">
    <property type="component" value="Chromosome 2"/>
</dbReference>
<feature type="compositionally biased region" description="Pro residues" evidence="1">
    <location>
        <begin position="440"/>
        <end position="451"/>
    </location>
</feature>
<accession>G2R0C8</accession>
<dbReference type="KEGG" id="ttt:THITE_2095046"/>
<feature type="region of interest" description="Disordered" evidence="1">
    <location>
        <begin position="1"/>
        <end position="63"/>
    </location>
</feature>